<dbReference type="Pfam" id="PF18962">
    <property type="entry name" value="Por_Secre_tail"/>
    <property type="match status" value="1"/>
</dbReference>
<sequence>MASLNGKIVQQFNLKAINKIDISNFHAGVYVIHIQDHPQIVTRVVIE</sequence>
<organism evidence="2 3">
    <name type="scientific">Candidatus Defluviibacterium haderslevense</name>
    <dbReference type="NCBI Taxonomy" id="2981993"/>
    <lineage>
        <taxon>Bacteria</taxon>
        <taxon>Pseudomonadati</taxon>
        <taxon>Bacteroidota</taxon>
        <taxon>Saprospiria</taxon>
        <taxon>Saprospirales</taxon>
        <taxon>Saprospiraceae</taxon>
        <taxon>Candidatus Defluviibacterium</taxon>
    </lineage>
</organism>
<evidence type="ECO:0000259" key="1">
    <source>
        <dbReference type="Pfam" id="PF18962"/>
    </source>
</evidence>
<protein>
    <submittedName>
        <fullName evidence="2">T9SS type A sorting domain-containing protein</fullName>
    </submittedName>
</protein>
<dbReference type="EMBL" id="JADKFW010000010">
    <property type="protein sequence ID" value="MBK9718327.1"/>
    <property type="molecule type" value="Genomic_DNA"/>
</dbReference>
<reference evidence="2 3" key="1">
    <citation type="submission" date="2020-10" db="EMBL/GenBank/DDBJ databases">
        <title>Connecting structure to function with the recovery of over 1000 high-quality activated sludge metagenome-assembled genomes encoding full-length rRNA genes using long-read sequencing.</title>
        <authorList>
            <person name="Singleton C.M."/>
            <person name="Petriglieri F."/>
            <person name="Kristensen J.M."/>
            <person name="Kirkegaard R.H."/>
            <person name="Michaelsen T.Y."/>
            <person name="Andersen M.H."/>
            <person name="Karst S.M."/>
            <person name="Dueholm M.S."/>
            <person name="Nielsen P.H."/>
            <person name="Albertsen M."/>
        </authorList>
    </citation>
    <scope>NUCLEOTIDE SEQUENCE [LARGE SCALE GENOMIC DNA]</scope>
    <source>
        <strain evidence="2">Ribe_18-Q3-R11-54_BAT3C.373</strain>
    </source>
</reference>
<gene>
    <name evidence="2" type="ORF">IPO85_12615</name>
</gene>
<dbReference type="AlphaFoldDB" id="A0A9D7SB01"/>
<proteinExistence type="predicted"/>
<comment type="caution">
    <text evidence="2">The sequence shown here is derived from an EMBL/GenBank/DDBJ whole genome shotgun (WGS) entry which is preliminary data.</text>
</comment>
<accession>A0A9D7SB01</accession>
<evidence type="ECO:0000313" key="2">
    <source>
        <dbReference type="EMBL" id="MBK9718327.1"/>
    </source>
</evidence>
<dbReference type="InterPro" id="IPR026444">
    <property type="entry name" value="Secre_tail"/>
</dbReference>
<feature type="domain" description="Secretion system C-terminal sorting" evidence="1">
    <location>
        <begin position="3"/>
        <end position="46"/>
    </location>
</feature>
<dbReference type="NCBIfam" id="TIGR04183">
    <property type="entry name" value="Por_Secre_tail"/>
    <property type="match status" value="1"/>
</dbReference>
<evidence type="ECO:0000313" key="3">
    <source>
        <dbReference type="Proteomes" id="UP000808349"/>
    </source>
</evidence>
<name>A0A9D7SB01_9BACT</name>
<dbReference type="Proteomes" id="UP000808349">
    <property type="component" value="Unassembled WGS sequence"/>
</dbReference>